<feature type="compositionally biased region" description="Acidic residues" evidence="1">
    <location>
        <begin position="187"/>
        <end position="210"/>
    </location>
</feature>
<evidence type="ECO:0000313" key="3">
    <source>
        <dbReference type="Proteomes" id="UP000636479"/>
    </source>
</evidence>
<dbReference type="OrthoDB" id="2881925at2759"/>
<reference evidence="2" key="1">
    <citation type="submission" date="2020-05" db="EMBL/GenBank/DDBJ databases">
        <title>Mycena genomes resolve the evolution of fungal bioluminescence.</title>
        <authorList>
            <person name="Tsai I.J."/>
        </authorList>
    </citation>
    <scope>NUCLEOTIDE SEQUENCE</scope>
    <source>
        <strain evidence="2">171206Taipei</strain>
    </source>
</reference>
<dbReference type="EMBL" id="JACAZF010000009">
    <property type="protein sequence ID" value="KAF7295411.1"/>
    <property type="molecule type" value="Genomic_DNA"/>
</dbReference>
<evidence type="ECO:0000256" key="1">
    <source>
        <dbReference type="SAM" id="MobiDB-lite"/>
    </source>
</evidence>
<dbReference type="GeneID" id="59349896"/>
<comment type="caution">
    <text evidence="2">The sequence shown here is derived from an EMBL/GenBank/DDBJ whole genome shotgun (WGS) entry which is preliminary data.</text>
</comment>
<sequence>MPTAPNSSSSSSRTASAAAALIEQRWVYRTLAMQRFNLTAEDMESIPIRARVPNPHDPDMEAITYSERAVEEKCWALGKALGVVQEVDEDLPRLAKRRGRYILRTAACNAFNLEAWQLDRIKPFREELNPHNASGGKMRFYNVCDVKMLAGIYGATYPPSVETFDDEEYEAYFYGYDHADNYGYSDNDNDDDDNSDDAEESEDYYDSDDE</sequence>
<evidence type="ECO:0000313" key="2">
    <source>
        <dbReference type="EMBL" id="KAF7295411.1"/>
    </source>
</evidence>
<protein>
    <submittedName>
        <fullName evidence="2">Uncharacterized protein</fullName>
    </submittedName>
</protein>
<dbReference type="Proteomes" id="UP000636479">
    <property type="component" value="Unassembled WGS sequence"/>
</dbReference>
<feature type="region of interest" description="Disordered" evidence="1">
    <location>
        <begin position="182"/>
        <end position="210"/>
    </location>
</feature>
<name>A0A8H6VXE4_9AGAR</name>
<gene>
    <name evidence="2" type="ORF">MIND_01080700</name>
</gene>
<proteinExistence type="predicted"/>
<organism evidence="2 3">
    <name type="scientific">Mycena indigotica</name>
    <dbReference type="NCBI Taxonomy" id="2126181"/>
    <lineage>
        <taxon>Eukaryota</taxon>
        <taxon>Fungi</taxon>
        <taxon>Dikarya</taxon>
        <taxon>Basidiomycota</taxon>
        <taxon>Agaricomycotina</taxon>
        <taxon>Agaricomycetes</taxon>
        <taxon>Agaricomycetidae</taxon>
        <taxon>Agaricales</taxon>
        <taxon>Marasmiineae</taxon>
        <taxon>Mycenaceae</taxon>
        <taxon>Mycena</taxon>
    </lineage>
</organism>
<accession>A0A8H6VXE4</accession>
<dbReference type="AlphaFoldDB" id="A0A8H6VXE4"/>
<dbReference type="RefSeq" id="XP_037216774.1">
    <property type="nucleotide sequence ID" value="XM_037367380.1"/>
</dbReference>
<keyword evidence="3" id="KW-1185">Reference proteome</keyword>